<evidence type="ECO:0000256" key="1">
    <source>
        <dbReference type="SAM" id="MobiDB-lite"/>
    </source>
</evidence>
<reference evidence="2 3" key="1">
    <citation type="submission" date="2011-08" db="EMBL/GenBank/DDBJ databases">
        <title>The Genome Sequence of Plasmodium vivax Brazil I.</title>
        <authorList>
            <consortium name="The Broad Institute Genome Sequencing Platform"/>
            <consortium name="The Broad Institute Genome Sequencing Center for Infectious Disease"/>
            <person name="Neafsey D."/>
            <person name="Carlton J."/>
            <person name="Barnwell J."/>
            <person name="Collins W."/>
            <person name="Escalante A."/>
            <person name="Mullikin J."/>
            <person name="Saul A."/>
            <person name="Guigo R."/>
            <person name="Camara F."/>
            <person name="Young S.K."/>
            <person name="Zeng Q."/>
            <person name="Gargeya S."/>
            <person name="Fitzgerald M."/>
            <person name="Haas B."/>
            <person name="Abouelleil A."/>
            <person name="Alvarado L."/>
            <person name="Arachchi H.M."/>
            <person name="Berlin A."/>
            <person name="Brown A."/>
            <person name="Chapman S.B."/>
            <person name="Chen Z."/>
            <person name="Dunbar C."/>
            <person name="Freedman E."/>
            <person name="Gearin G."/>
            <person name="Gellesch M."/>
            <person name="Goldberg J."/>
            <person name="Griggs A."/>
            <person name="Gujja S."/>
            <person name="Heiman D."/>
            <person name="Howarth C."/>
            <person name="Larson L."/>
            <person name="Lui A."/>
            <person name="MacDonald P.J.P."/>
            <person name="Montmayeur A."/>
            <person name="Murphy C."/>
            <person name="Neiman D."/>
            <person name="Pearson M."/>
            <person name="Priest M."/>
            <person name="Roberts A."/>
            <person name="Saif S."/>
            <person name="Shea T."/>
            <person name="Shenoy N."/>
            <person name="Sisk P."/>
            <person name="Stolte C."/>
            <person name="Sykes S."/>
            <person name="Wortman J."/>
            <person name="Nusbaum C."/>
            <person name="Birren B."/>
        </authorList>
    </citation>
    <scope>NUCLEOTIDE SEQUENCE [LARGE SCALE GENOMIC DNA]</scope>
    <source>
        <strain evidence="2 3">Brazil I</strain>
    </source>
</reference>
<name>A0A0J9T2B8_PLAV1</name>
<dbReference type="Proteomes" id="UP000053327">
    <property type="component" value="Unassembled WGS sequence"/>
</dbReference>
<dbReference type="Pfam" id="PF05795">
    <property type="entry name" value="Plasmodium_Vir"/>
    <property type="match status" value="1"/>
</dbReference>
<evidence type="ECO:0000313" key="2">
    <source>
        <dbReference type="EMBL" id="KMZ88737.1"/>
    </source>
</evidence>
<organism evidence="2 3">
    <name type="scientific">Plasmodium vivax (strain Brazil I)</name>
    <dbReference type="NCBI Taxonomy" id="1033975"/>
    <lineage>
        <taxon>Eukaryota</taxon>
        <taxon>Sar</taxon>
        <taxon>Alveolata</taxon>
        <taxon>Apicomplexa</taxon>
        <taxon>Aconoidasida</taxon>
        <taxon>Haemosporida</taxon>
        <taxon>Plasmodiidae</taxon>
        <taxon>Plasmodium</taxon>
        <taxon>Plasmodium (Plasmodium)</taxon>
    </lineage>
</organism>
<feature type="region of interest" description="Disordered" evidence="1">
    <location>
        <begin position="275"/>
        <end position="294"/>
    </location>
</feature>
<dbReference type="AlphaFoldDB" id="A0A0J9T2B8"/>
<dbReference type="InterPro" id="IPR008780">
    <property type="entry name" value="Plasmodium_Vir"/>
</dbReference>
<evidence type="ECO:0000313" key="3">
    <source>
        <dbReference type="Proteomes" id="UP000053327"/>
    </source>
</evidence>
<protein>
    <submittedName>
        <fullName evidence="2">Uncharacterized protein</fullName>
    </submittedName>
</protein>
<proteinExistence type="predicted"/>
<sequence>MGEHLTVNDLKYLTSNIIYDNFERGDGNCDKVPFYEDIIYELELQKNLTPIRDKLAKAVCYVYWRKVNHDNFDNDLCEYLYYWVGHKIYSFVSDKTVFSKIIKAFYEELYASDKGAICYRPNYSIDQDLFHKNKLLFEYSKNYKNIYLKTLPGNTTCDDGYINFIKEYINIYKDAYINCTKGDPKIYNCKYLNTLLKQYEHRNLESFHCLNHKAQPLSMDAQGFVEQAEYSSHVPRGSKGNSALVGIPVSRGDNEQYERQFLPHNLTFSEHNELDSTLSHDTNNSTEGGSSKTIAGSVAPVLGVSSFSLLLYKVN</sequence>
<accession>A0A0J9T2B8</accession>
<gene>
    <name evidence="2" type="ORF">PVBG_05683</name>
</gene>
<dbReference type="EMBL" id="KQ234755">
    <property type="protein sequence ID" value="KMZ88737.1"/>
    <property type="molecule type" value="Genomic_DNA"/>
</dbReference>